<dbReference type="SUPFAM" id="SSF49785">
    <property type="entry name" value="Galactose-binding domain-like"/>
    <property type="match status" value="1"/>
</dbReference>
<dbReference type="EC" id="3.2.1.40" evidence="2"/>
<feature type="domain" description="Bacterial alpha-L-rhamnosidase N-terminal" evidence="6">
    <location>
        <begin position="145"/>
        <end position="317"/>
    </location>
</feature>
<evidence type="ECO:0000259" key="8">
    <source>
        <dbReference type="Pfam" id="PF17390"/>
    </source>
</evidence>
<evidence type="ECO:0000256" key="2">
    <source>
        <dbReference type="ARBA" id="ARBA00012652"/>
    </source>
</evidence>
<dbReference type="Pfam" id="PF17390">
    <property type="entry name" value="Bac_rhamnosid_C"/>
    <property type="match status" value="1"/>
</dbReference>
<dbReference type="InterPro" id="IPR008928">
    <property type="entry name" value="6-hairpin_glycosidase_sf"/>
</dbReference>
<gene>
    <name evidence="9" type="ORF">IN07_18865</name>
</gene>
<dbReference type="InterPro" id="IPR035398">
    <property type="entry name" value="Bac_rhamnosid_C"/>
</dbReference>
<feature type="domain" description="Alpha-L-rhamnosidase C-terminal" evidence="8">
    <location>
        <begin position="781"/>
        <end position="852"/>
    </location>
</feature>
<dbReference type="InterPro" id="IPR012341">
    <property type="entry name" value="6hp_glycosidase-like_sf"/>
</dbReference>
<dbReference type="InterPro" id="IPR008979">
    <property type="entry name" value="Galactose-bd-like_sf"/>
</dbReference>
<dbReference type="PANTHER" id="PTHR33307">
    <property type="entry name" value="ALPHA-RHAMNOSIDASE (EUROFUNG)"/>
    <property type="match status" value="1"/>
</dbReference>
<dbReference type="InterPro" id="IPR013783">
    <property type="entry name" value="Ig-like_fold"/>
</dbReference>
<evidence type="ECO:0000256" key="3">
    <source>
        <dbReference type="ARBA" id="ARBA00022801"/>
    </source>
</evidence>
<proteinExistence type="predicted"/>
<dbReference type="InterPro" id="IPR016007">
    <property type="entry name" value="Alpha_rhamnosid"/>
</dbReference>
<evidence type="ECO:0000259" key="6">
    <source>
        <dbReference type="Pfam" id="PF08531"/>
    </source>
</evidence>
<dbReference type="PIRSF" id="PIRSF010631">
    <property type="entry name" value="A-rhamnsds"/>
    <property type="match status" value="1"/>
</dbReference>
<dbReference type="Gene3D" id="2.60.120.260">
    <property type="entry name" value="Galactose-binding domain-like"/>
    <property type="match status" value="2"/>
</dbReference>
<dbReference type="Gene3D" id="2.60.420.10">
    <property type="entry name" value="Maltose phosphorylase, domain 3"/>
    <property type="match status" value="1"/>
</dbReference>
<feature type="region of interest" description="Disordered" evidence="4">
    <location>
        <begin position="269"/>
        <end position="313"/>
    </location>
</feature>
<evidence type="ECO:0000259" key="7">
    <source>
        <dbReference type="Pfam" id="PF17389"/>
    </source>
</evidence>
<dbReference type="PANTHER" id="PTHR33307:SF6">
    <property type="entry name" value="ALPHA-RHAMNOSIDASE (EUROFUNG)-RELATED"/>
    <property type="match status" value="1"/>
</dbReference>
<reference evidence="9 10" key="1">
    <citation type="submission" date="2014-07" db="EMBL/GenBank/DDBJ databases">
        <title>Biosystematic studies on Modestobacter strains isolated from extreme hyper-arid desert soil and from historic building.</title>
        <authorList>
            <person name="Bukarasam K."/>
            <person name="Bull A."/>
            <person name="Girard G."/>
            <person name="van Wezel G."/>
            <person name="Goodfellow M."/>
        </authorList>
    </citation>
    <scope>NUCLEOTIDE SEQUENCE [LARGE SCALE GENOMIC DNA]</scope>
    <source>
        <strain evidence="9 10">KNN45-2b</strain>
    </source>
</reference>
<dbReference type="InterPro" id="IPR035396">
    <property type="entry name" value="Bac_rhamnosid6H"/>
</dbReference>
<protein>
    <recommendedName>
        <fullName evidence="2">alpha-L-rhamnosidase</fullName>
        <ecNumber evidence="2">3.2.1.40</ecNumber>
    </recommendedName>
</protein>
<feature type="domain" description="Alpha-L-rhamnosidase concanavalin-like" evidence="5">
    <location>
        <begin position="327"/>
        <end position="423"/>
    </location>
</feature>
<dbReference type="Gene3D" id="1.50.10.10">
    <property type="match status" value="1"/>
</dbReference>
<evidence type="ECO:0000256" key="4">
    <source>
        <dbReference type="SAM" id="MobiDB-lite"/>
    </source>
</evidence>
<keyword evidence="3" id="KW-0378">Hydrolase</keyword>
<dbReference type="GO" id="GO:0005975">
    <property type="term" value="P:carbohydrate metabolic process"/>
    <property type="evidence" value="ECO:0007669"/>
    <property type="project" value="InterPro"/>
</dbReference>
<dbReference type="Pfam" id="PF17389">
    <property type="entry name" value="Bac_rhamnosid6H"/>
    <property type="match status" value="1"/>
</dbReference>
<dbReference type="OrthoDB" id="9761045at2"/>
<dbReference type="AlphaFoldDB" id="A0A098Y293"/>
<dbReference type="Pfam" id="PF08531">
    <property type="entry name" value="Bac_rhamnosid_N"/>
    <property type="match status" value="1"/>
</dbReference>
<dbReference type="EMBL" id="JPMX01000091">
    <property type="protein sequence ID" value="KGH45033.1"/>
    <property type="molecule type" value="Genomic_DNA"/>
</dbReference>
<dbReference type="SUPFAM" id="SSF48208">
    <property type="entry name" value="Six-hairpin glycosidases"/>
    <property type="match status" value="1"/>
</dbReference>
<evidence type="ECO:0000259" key="5">
    <source>
        <dbReference type="Pfam" id="PF05592"/>
    </source>
</evidence>
<dbReference type="Proteomes" id="UP000029713">
    <property type="component" value="Unassembled WGS sequence"/>
</dbReference>
<dbReference type="Pfam" id="PF25788">
    <property type="entry name" value="Ig_Rha78A_N"/>
    <property type="match status" value="1"/>
</dbReference>
<feature type="compositionally biased region" description="Basic and acidic residues" evidence="4">
    <location>
        <begin position="269"/>
        <end position="280"/>
    </location>
</feature>
<dbReference type="Gene3D" id="2.60.40.10">
    <property type="entry name" value="Immunoglobulins"/>
    <property type="match status" value="1"/>
</dbReference>
<dbReference type="GO" id="GO:0030596">
    <property type="term" value="F:alpha-L-rhamnosidase activity"/>
    <property type="evidence" value="ECO:0007669"/>
    <property type="project" value="UniProtKB-EC"/>
</dbReference>
<evidence type="ECO:0000256" key="1">
    <source>
        <dbReference type="ARBA" id="ARBA00001445"/>
    </source>
</evidence>
<keyword evidence="10" id="KW-1185">Reference proteome</keyword>
<comment type="caution">
    <text evidence="9">The sequence shown here is derived from an EMBL/GenBank/DDBJ whole genome shotgun (WGS) entry which is preliminary data.</text>
</comment>
<sequence length="869" mass="94256">MRSRAEAEPAVRVDRLTVEHHREPLGIGEAAPRLTWATVAGAGWTQGGYEIAVDRGGRTTTGWVEGGESVLVAWPGAPLRSRERVEVSVRVRGKDGSTSDWSAPTAVEAGLLSPEDWTAVPVGPGPGTPPDGVWLLRREFDVRGDVVAARLYLTAHGVAEAEVNGAAVGEDVLAPGWTSYVHRLQYATHDVTALLRPGANVLGIRLADGWYRGLVGFDGGTREVYGDRVAVLCQLELHHADGTTAVVASGPDGWSAAPAPTSSASFYAGERHDARSDDRSWSTPGTPTGSWRPARDVSPRDPGTLVAPEGPPVRCTQEVEPVSVTPLEPGTFLLDFGQNLVGRLRLRVQGPRGTLVRLRHAEVLQDGRLCTRPLRGAPSVDEYVLAGGGPEQWEPRFTLHGFRYAEVSGWPGGLAPGAVTARVQHTDMERTGWFECSDPLVTRLHENVVWSMRGNFVHLPTDCPQRDERLGWTGDIQVFAPTAAFLYDCTGMLRSWLRDLAAEQLPDGTVPWYVPYVPGGPIWSPPRPGAVWGDAAVLTPWDLFERAGDRQVLVDQYDSACAWVDLVTRLAGPGRVWDQGFQLGDWLDPAAPPEDPTASVTDPHLVATAYFARSTDHLARTAEAIGRPEDAARYGALAAEVRAAFRSRYVTAEGRMTSDTQTAHALAICFDLLLPEHREPAGTRLAHLVRSSGNRIATGFAGTPLVTEALTRTGQVPTAYDLLLCAELPSWLYTVRQGGTTIWERWDSLLPDGSVNPGDMTSFNHYALGAVADWLHRTVAGLAPAEPGYRRVLFQPQPGGGLTWARARHRSPYGEVAIEWHWTDGRLDVEVEVPTGATGTVQLPLQAPREIGPGRHRLTADVPPDWADR</sequence>
<evidence type="ECO:0000313" key="9">
    <source>
        <dbReference type="EMBL" id="KGH45033.1"/>
    </source>
</evidence>
<comment type="catalytic activity">
    <reaction evidence="1">
        <text>Hydrolysis of terminal non-reducing alpha-L-rhamnose residues in alpha-L-rhamnosides.</text>
        <dbReference type="EC" id="3.2.1.40"/>
    </reaction>
</comment>
<dbReference type="Pfam" id="PF05592">
    <property type="entry name" value="Bac_rhamnosid"/>
    <property type="match status" value="1"/>
</dbReference>
<evidence type="ECO:0000313" key="10">
    <source>
        <dbReference type="Proteomes" id="UP000029713"/>
    </source>
</evidence>
<dbReference type="RefSeq" id="WP_036338438.1">
    <property type="nucleotide sequence ID" value="NZ_JPMX01000091.1"/>
</dbReference>
<dbReference type="STRING" id="1522368.IN07_18865"/>
<organism evidence="9 10">
    <name type="scientific">Modestobacter caceresii</name>
    <dbReference type="NCBI Taxonomy" id="1522368"/>
    <lineage>
        <taxon>Bacteria</taxon>
        <taxon>Bacillati</taxon>
        <taxon>Actinomycetota</taxon>
        <taxon>Actinomycetes</taxon>
        <taxon>Geodermatophilales</taxon>
        <taxon>Geodermatophilaceae</taxon>
        <taxon>Modestobacter</taxon>
    </lineage>
</organism>
<dbReference type="InterPro" id="IPR008902">
    <property type="entry name" value="Rhamnosid_concanavalin"/>
</dbReference>
<name>A0A098Y293_9ACTN</name>
<accession>A0A098Y293</accession>
<dbReference type="InterPro" id="IPR013737">
    <property type="entry name" value="Bac_rhamnosid_N"/>
</dbReference>
<feature type="domain" description="Alpha-L-rhamnosidase six-hairpin glycosidase" evidence="7">
    <location>
        <begin position="429"/>
        <end position="779"/>
    </location>
</feature>